<dbReference type="KEGG" id="bgt:106055768"/>
<dbReference type="Gene3D" id="2.60.120.200">
    <property type="match status" value="1"/>
</dbReference>
<protein>
    <recommendedName>
        <fullName evidence="2">Galectin</fullName>
    </recommendedName>
</protein>
<dbReference type="PROSITE" id="PS51304">
    <property type="entry name" value="GALECTIN"/>
    <property type="match status" value="1"/>
</dbReference>
<evidence type="ECO:0000256" key="3">
    <source>
        <dbReference type="SAM" id="SignalP"/>
    </source>
</evidence>
<dbReference type="SUPFAM" id="SSF49899">
    <property type="entry name" value="Concanavalin A-like lectins/glucanases"/>
    <property type="match status" value="1"/>
</dbReference>
<sequence length="246" mass="27631">MLIQLIVLCLYCLSETLLAGSTVNVTSTFYLDKLNFAPLGCNKTSMWTTLRRSKLSCAASCLANITCVVFTYSSVTNKCLVCHGDLIQNLTFISDKVYSWPYQTAKTNLPVIQDNFSPVSNGIYSGFVVHLTGYFFGYNNSYFAIRLSQDDDSEGNNVPLVVRFYKSSVEILYVQNTNWKSVKKVTLPAGTIQANTNTTVAVMMIKDGYQIYANQIYCCSTGHVMDFQMIRYVGVIMDIQVYQLSY</sequence>
<name>A0A2C9KX48_BIOGL</name>
<feature type="domain" description="Galectin" evidence="4">
    <location>
        <begin position="115"/>
        <end position="246"/>
    </location>
</feature>
<gene>
    <name evidence="5" type="primary">106055768</name>
</gene>
<evidence type="ECO:0000313" key="6">
    <source>
        <dbReference type="Proteomes" id="UP000076420"/>
    </source>
</evidence>
<keyword evidence="1 2" id="KW-0430">Lectin</keyword>
<dbReference type="EnsemblMetazoa" id="BGLB024542-RA">
    <property type="protein sequence ID" value="BGLB024542-PA"/>
    <property type="gene ID" value="BGLB024542"/>
</dbReference>
<dbReference type="GO" id="GO:0030246">
    <property type="term" value="F:carbohydrate binding"/>
    <property type="evidence" value="ECO:0007669"/>
    <property type="project" value="UniProtKB-UniRule"/>
</dbReference>
<keyword evidence="3" id="KW-0732">Signal</keyword>
<feature type="signal peptide" evidence="3">
    <location>
        <begin position="1"/>
        <end position="19"/>
    </location>
</feature>
<reference evidence="5" key="1">
    <citation type="submission" date="2020-05" db="UniProtKB">
        <authorList>
            <consortium name="EnsemblMetazoa"/>
        </authorList>
    </citation>
    <scope>IDENTIFICATION</scope>
    <source>
        <strain evidence="5">BB02</strain>
    </source>
</reference>
<dbReference type="InterPro" id="IPR001079">
    <property type="entry name" value="Galectin_CRD"/>
</dbReference>
<dbReference type="OrthoDB" id="10276073at2759"/>
<dbReference type="RefSeq" id="XP_013067664.2">
    <property type="nucleotide sequence ID" value="XM_013212210.2"/>
</dbReference>
<evidence type="ECO:0000313" key="5">
    <source>
        <dbReference type="EnsemblMetazoa" id="BGLB024542-PA"/>
    </source>
</evidence>
<evidence type="ECO:0000256" key="2">
    <source>
        <dbReference type="RuleBase" id="RU102079"/>
    </source>
</evidence>
<dbReference type="VEuPathDB" id="VectorBase:BGLAX_048837"/>
<dbReference type="AlphaFoldDB" id="A0A2C9KX48"/>
<accession>A0A2C9KX48</accession>
<evidence type="ECO:0000256" key="1">
    <source>
        <dbReference type="ARBA" id="ARBA00022734"/>
    </source>
</evidence>
<dbReference type="VEuPathDB" id="VectorBase:BGLB024542"/>
<evidence type="ECO:0000259" key="4">
    <source>
        <dbReference type="PROSITE" id="PS51304"/>
    </source>
</evidence>
<organism evidence="5 6">
    <name type="scientific">Biomphalaria glabrata</name>
    <name type="common">Bloodfluke planorb</name>
    <name type="synonym">Freshwater snail</name>
    <dbReference type="NCBI Taxonomy" id="6526"/>
    <lineage>
        <taxon>Eukaryota</taxon>
        <taxon>Metazoa</taxon>
        <taxon>Spiralia</taxon>
        <taxon>Lophotrochozoa</taxon>
        <taxon>Mollusca</taxon>
        <taxon>Gastropoda</taxon>
        <taxon>Heterobranchia</taxon>
        <taxon>Euthyneura</taxon>
        <taxon>Panpulmonata</taxon>
        <taxon>Hygrophila</taxon>
        <taxon>Lymnaeoidea</taxon>
        <taxon>Planorbidae</taxon>
        <taxon>Biomphalaria</taxon>
    </lineage>
</organism>
<dbReference type="Pfam" id="PF00337">
    <property type="entry name" value="Gal-bind_lectin"/>
    <property type="match status" value="1"/>
</dbReference>
<feature type="chain" id="PRO_5013310883" description="Galectin" evidence="3">
    <location>
        <begin position="20"/>
        <end position="246"/>
    </location>
</feature>
<dbReference type="InterPro" id="IPR013320">
    <property type="entry name" value="ConA-like_dom_sf"/>
</dbReference>
<dbReference type="Proteomes" id="UP000076420">
    <property type="component" value="Unassembled WGS sequence"/>
</dbReference>
<proteinExistence type="predicted"/>